<evidence type="ECO:0000313" key="6">
    <source>
        <dbReference type="EMBL" id="CAL0329536.1"/>
    </source>
</evidence>
<dbReference type="PANTHER" id="PTHR47976:SF15">
    <property type="entry name" value="G-TYPE LECTIN S-RECEPTOR-LIKE SERINE_THREONINE-PROTEIN KINASE RLK1"/>
    <property type="match status" value="1"/>
</dbReference>
<evidence type="ECO:0000256" key="2">
    <source>
        <dbReference type="ARBA" id="ARBA00023157"/>
    </source>
</evidence>
<keyword evidence="1 4" id="KW-0732">Signal</keyword>
<name>A0AAV1Y859_LUPLU</name>
<evidence type="ECO:0000313" key="7">
    <source>
        <dbReference type="Proteomes" id="UP001497480"/>
    </source>
</evidence>
<dbReference type="InterPro" id="IPR001480">
    <property type="entry name" value="Bulb-type_lectin_dom"/>
</dbReference>
<evidence type="ECO:0000256" key="1">
    <source>
        <dbReference type="ARBA" id="ARBA00022729"/>
    </source>
</evidence>
<feature type="chain" id="PRO_5043796858" description="Bulb-type lectin domain-containing protein" evidence="4">
    <location>
        <begin position="23"/>
        <end position="441"/>
    </location>
</feature>
<dbReference type="CDD" id="cd00028">
    <property type="entry name" value="B_lectin"/>
    <property type="match status" value="1"/>
</dbReference>
<dbReference type="AlphaFoldDB" id="A0AAV1Y859"/>
<dbReference type="EMBL" id="CAXHTB010000022">
    <property type="protein sequence ID" value="CAL0329536.1"/>
    <property type="molecule type" value="Genomic_DNA"/>
</dbReference>
<evidence type="ECO:0000256" key="4">
    <source>
        <dbReference type="SAM" id="SignalP"/>
    </source>
</evidence>
<evidence type="ECO:0000259" key="5">
    <source>
        <dbReference type="PROSITE" id="PS50927"/>
    </source>
</evidence>
<keyword evidence="2" id="KW-1015">Disulfide bond</keyword>
<feature type="domain" description="Bulb-type lectin" evidence="5">
    <location>
        <begin position="30"/>
        <end position="149"/>
    </location>
</feature>
<proteinExistence type="predicted"/>
<keyword evidence="3" id="KW-0325">Glycoprotein</keyword>
<comment type="caution">
    <text evidence="6">The sequence shown here is derived from an EMBL/GenBank/DDBJ whole genome shotgun (WGS) entry which is preliminary data.</text>
</comment>
<protein>
    <recommendedName>
        <fullName evidence="5">Bulb-type lectin domain-containing protein</fullName>
    </recommendedName>
</protein>
<evidence type="ECO:0000256" key="3">
    <source>
        <dbReference type="ARBA" id="ARBA00023180"/>
    </source>
</evidence>
<dbReference type="SUPFAM" id="SSF51110">
    <property type="entry name" value="alpha-D-mannose-specific plant lectins"/>
    <property type="match status" value="1"/>
</dbReference>
<organism evidence="6 7">
    <name type="scientific">Lupinus luteus</name>
    <name type="common">European yellow lupine</name>
    <dbReference type="NCBI Taxonomy" id="3873"/>
    <lineage>
        <taxon>Eukaryota</taxon>
        <taxon>Viridiplantae</taxon>
        <taxon>Streptophyta</taxon>
        <taxon>Embryophyta</taxon>
        <taxon>Tracheophyta</taxon>
        <taxon>Spermatophyta</taxon>
        <taxon>Magnoliopsida</taxon>
        <taxon>eudicotyledons</taxon>
        <taxon>Gunneridae</taxon>
        <taxon>Pentapetalae</taxon>
        <taxon>rosids</taxon>
        <taxon>fabids</taxon>
        <taxon>Fabales</taxon>
        <taxon>Fabaceae</taxon>
        <taxon>Papilionoideae</taxon>
        <taxon>50 kb inversion clade</taxon>
        <taxon>genistoids sensu lato</taxon>
        <taxon>core genistoids</taxon>
        <taxon>Genisteae</taxon>
        <taxon>Lupinus</taxon>
    </lineage>
</organism>
<dbReference type="PROSITE" id="PS50927">
    <property type="entry name" value="BULB_LECTIN"/>
    <property type="match status" value="1"/>
</dbReference>
<dbReference type="Gene3D" id="2.90.10.30">
    <property type="match status" value="2"/>
</dbReference>
<dbReference type="InterPro" id="IPR036426">
    <property type="entry name" value="Bulb-type_lectin_dom_sf"/>
</dbReference>
<sequence>MAMPLLLFFIFSLKLIPISVLCQSKSTITIGASLSAGTNNNSSWLSSPNGDFAFGFIKLEQDTNLFLLSIWYAKIPDKTIVWYAKTDTPASKGSTLQLTSNGLVLTAPSGEQIWKTEGLDGRVSRGVLNDSGNIVLVDDKSASVWESFNNPTDTLLPTQVMEKGGKLSSRLKEKDFKKGRFEFFLQDDGNLVIYSVNLPSGYVNEHYYESGTVDSSTSSAGTKLVFGMYGDIYILRKNNERYNLAEEGRVSTTEYYLRASLNFDGVFTLYQHPKNPNSSDGWSIVWSIPDNICTYTVNAGSGVCGYNSICTLKNDKRPSCECPKWYSLVDPNDPYGSCKPDFIQGCVEDELSNNNTDIYDFEVLINTDWPLSDYVLQKPFTEENCRQSCMEDCMCSVAIFRLGDSCWKKKIPLSNGRVDSGLNGSKAFMKVRKNSSSLLAP</sequence>
<dbReference type="SMART" id="SM00108">
    <property type="entry name" value="B_lectin"/>
    <property type="match status" value="1"/>
</dbReference>
<dbReference type="Proteomes" id="UP001497480">
    <property type="component" value="Unassembled WGS sequence"/>
</dbReference>
<keyword evidence="7" id="KW-1185">Reference proteome</keyword>
<dbReference type="FunFam" id="2.90.10.30:FF:000001">
    <property type="entry name" value="Serine/threonine-protein kinase"/>
    <property type="match status" value="1"/>
</dbReference>
<accession>A0AAV1Y859</accession>
<feature type="signal peptide" evidence="4">
    <location>
        <begin position="1"/>
        <end position="22"/>
    </location>
</feature>
<dbReference type="FunFam" id="2.90.10.10:FF:000013">
    <property type="entry name" value="G-type lectin S-receptor-like serine/threonine-protein kinase LECRK1"/>
    <property type="match status" value="1"/>
</dbReference>
<reference evidence="6 7" key="1">
    <citation type="submission" date="2024-03" db="EMBL/GenBank/DDBJ databases">
        <authorList>
            <person name="Martinez-Hernandez J."/>
        </authorList>
    </citation>
    <scope>NUCLEOTIDE SEQUENCE [LARGE SCALE GENOMIC DNA]</scope>
</reference>
<dbReference type="Pfam" id="PF01453">
    <property type="entry name" value="B_lectin"/>
    <property type="match status" value="1"/>
</dbReference>
<gene>
    <name evidence="6" type="ORF">LLUT_LOCUS30596</name>
</gene>
<dbReference type="InterPro" id="IPR051343">
    <property type="entry name" value="G-type_lectin_kinases/EP1-like"/>
</dbReference>
<dbReference type="PANTHER" id="PTHR47976">
    <property type="entry name" value="G-TYPE LECTIN S-RECEPTOR-LIKE SERINE/THREONINE-PROTEIN KINASE SD2-5"/>
    <property type="match status" value="1"/>
</dbReference>